<dbReference type="PANTHER" id="PTHR23501">
    <property type="entry name" value="MAJOR FACILITATOR SUPERFAMILY"/>
    <property type="match status" value="1"/>
</dbReference>
<keyword evidence="2" id="KW-0813">Transport</keyword>
<evidence type="ECO:0000256" key="5">
    <source>
        <dbReference type="ARBA" id="ARBA00023136"/>
    </source>
</evidence>
<proteinExistence type="predicted"/>
<dbReference type="Pfam" id="PF07690">
    <property type="entry name" value="MFS_1"/>
    <property type="match status" value="1"/>
</dbReference>
<feature type="transmembrane region" description="Helical" evidence="6">
    <location>
        <begin position="42"/>
        <end position="60"/>
    </location>
</feature>
<dbReference type="GO" id="GO:0012505">
    <property type="term" value="C:endomembrane system"/>
    <property type="evidence" value="ECO:0007669"/>
    <property type="project" value="UniProtKB-SubCell"/>
</dbReference>
<evidence type="ECO:0000256" key="6">
    <source>
        <dbReference type="SAM" id="Phobius"/>
    </source>
</evidence>
<evidence type="ECO:0000313" key="9">
    <source>
        <dbReference type="Proteomes" id="UP000070544"/>
    </source>
</evidence>
<evidence type="ECO:0000256" key="1">
    <source>
        <dbReference type="ARBA" id="ARBA00004127"/>
    </source>
</evidence>
<dbReference type="PROSITE" id="PS50850">
    <property type="entry name" value="MFS"/>
    <property type="match status" value="1"/>
</dbReference>
<keyword evidence="3 6" id="KW-0812">Transmembrane</keyword>
<reference evidence="8 9" key="1">
    <citation type="journal article" date="2015" name="Genome Biol. Evol.">
        <title>Phylogenomic analyses indicate that early fungi evolved digesting cell walls of algal ancestors of land plants.</title>
        <authorList>
            <person name="Chang Y."/>
            <person name="Wang S."/>
            <person name="Sekimoto S."/>
            <person name="Aerts A.L."/>
            <person name="Choi C."/>
            <person name="Clum A."/>
            <person name="LaButti K.M."/>
            <person name="Lindquist E.A."/>
            <person name="Yee Ngan C."/>
            <person name="Ohm R.A."/>
            <person name="Salamov A.A."/>
            <person name="Grigoriev I.V."/>
            <person name="Spatafora J.W."/>
            <person name="Berbee M.L."/>
        </authorList>
    </citation>
    <scope>NUCLEOTIDE SEQUENCE [LARGE SCALE GENOMIC DNA]</scope>
    <source>
        <strain evidence="8 9">JEL478</strain>
    </source>
</reference>
<evidence type="ECO:0000313" key="8">
    <source>
        <dbReference type="EMBL" id="KXS08937.1"/>
    </source>
</evidence>
<feature type="transmembrane region" description="Helical" evidence="6">
    <location>
        <begin position="17"/>
        <end position="36"/>
    </location>
</feature>
<dbReference type="EMBL" id="KQ965912">
    <property type="protein sequence ID" value="KXS08937.1"/>
    <property type="molecule type" value="Genomic_DNA"/>
</dbReference>
<evidence type="ECO:0000259" key="7">
    <source>
        <dbReference type="PROSITE" id="PS50850"/>
    </source>
</evidence>
<evidence type="ECO:0000256" key="3">
    <source>
        <dbReference type="ARBA" id="ARBA00022692"/>
    </source>
</evidence>
<dbReference type="AlphaFoldDB" id="A0A138ZWR6"/>
<evidence type="ECO:0000256" key="2">
    <source>
        <dbReference type="ARBA" id="ARBA00022448"/>
    </source>
</evidence>
<protein>
    <submittedName>
        <fullName evidence="8">MFS general substrate transporter</fullName>
    </submittedName>
</protein>
<feature type="transmembrane region" description="Helical" evidence="6">
    <location>
        <begin position="81"/>
        <end position="100"/>
    </location>
</feature>
<sequence length="201" mass="21496">PTWGKLADIFGRTRRPVFISGIVLFKVGSLICSLARCMPVLIIGRAISGLGAGGMFPMVLPRSLQLIDVVTLRDRPKYQGIIGAFIGVASVAVYVVGGVFTDKLSWRWCFFINLPFGVLTIAIAILFLNLPSPKGNLRDKLGQIDALGTFWMAAATVLLVYALSAGGGDFTWSSPPIISIIVLAVACAIIFAVVEARVRSV</sequence>
<feature type="transmembrane region" description="Helical" evidence="6">
    <location>
        <begin position="144"/>
        <end position="164"/>
    </location>
</feature>
<feature type="transmembrane region" description="Helical" evidence="6">
    <location>
        <begin position="176"/>
        <end position="194"/>
    </location>
</feature>
<accession>A0A138ZWR6</accession>
<feature type="non-terminal residue" evidence="8">
    <location>
        <position position="1"/>
    </location>
</feature>
<organism evidence="8 9">
    <name type="scientific">Gonapodya prolifera (strain JEL478)</name>
    <name type="common">Monoblepharis prolifera</name>
    <dbReference type="NCBI Taxonomy" id="1344416"/>
    <lineage>
        <taxon>Eukaryota</taxon>
        <taxon>Fungi</taxon>
        <taxon>Fungi incertae sedis</taxon>
        <taxon>Chytridiomycota</taxon>
        <taxon>Chytridiomycota incertae sedis</taxon>
        <taxon>Monoblepharidomycetes</taxon>
        <taxon>Monoblepharidales</taxon>
        <taxon>Gonapodyaceae</taxon>
        <taxon>Gonapodya</taxon>
    </lineage>
</organism>
<dbReference type="OrthoDB" id="2147446at2759"/>
<name>A0A138ZWR6_GONPJ</name>
<dbReference type="GO" id="GO:0005886">
    <property type="term" value="C:plasma membrane"/>
    <property type="evidence" value="ECO:0007669"/>
    <property type="project" value="TreeGrafter"/>
</dbReference>
<keyword evidence="4 6" id="KW-1133">Transmembrane helix</keyword>
<dbReference type="Gene3D" id="1.20.1720.10">
    <property type="entry name" value="Multidrug resistance protein D"/>
    <property type="match status" value="1"/>
</dbReference>
<dbReference type="GO" id="GO:0022857">
    <property type="term" value="F:transmembrane transporter activity"/>
    <property type="evidence" value="ECO:0007669"/>
    <property type="project" value="InterPro"/>
</dbReference>
<dbReference type="OMA" id="AWRRIDY"/>
<comment type="subcellular location">
    <subcellularLocation>
        <location evidence="1">Endomembrane system</location>
        <topology evidence="1">Multi-pass membrane protein</topology>
    </subcellularLocation>
</comment>
<dbReference type="Proteomes" id="UP000070544">
    <property type="component" value="Unassembled WGS sequence"/>
</dbReference>
<gene>
    <name evidence="8" type="ORF">M427DRAFT_106222</name>
</gene>
<dbReference type="InterPro" id="IPR011701">
    <property type="entry name" value="MFS"/>
</dbReference>
<dbReference type="InterPro" id="IPR020846">
    <property type="entry name" value="MFS_dom"/>
</dbReference>
<dbReference type="SUPFAM" id="SSF103473">
    <property type="entry name" value="MFS general substrate transporter"/>
    <property type="match status" value="1"/>
</dbReference>
<keyword evidence="9" id="KW-1185">Reference proteome</keyword>
<dbReference type="InterPro" id="IPR036259">
    <property type="entry name" value="MFS_trans_sf"/>
</dbReference>
<keyword evidence="5 6" id="KW-0472">Membrane</keyword>
<evidence type="ECO:0000256" key="4">
    <source>
        <dbReference type="ARBA" id="ARBA00022989"/>
    </source>
</evidence>
<dbReference type="PANTHER" id="PTHR23501:SF191">
    <property type="entry name" value="VACUOLAR BASIC AMINO ACID TRANSPORTER 4"/>
    <property type="match status" value="1"/>
</dbReference>
<feature type="domain" description="Major facilitator superfamily (MFS) profile" evidence="7">
    <location>
        <begin position="1"/>
        <end position="201"/>
    </location>
</feature>
<feature type="transmembrane region" description="Helical" evidence="6">
    <location>
        <begin position="112"/>
        <end position="132"/>
    </location>
</feature>